<name>A0A833PHM9_ACIBZ</name>
<comment type="caution">
    <text evidence="1">The sequence shown here is derived from an EMBL/GenBank/DDBJ whole genome shotgun (WGS) entry which is preliminary data.</text>
</comment>
<dbReference type="AlphaFoldDB" id="A0A833PHM9"/>
<reference evidence="2" key="1">
    <citation type="journal article" date="2020" name="MBio">
        <title>Horizontal gene transfer to a defensive symbiont with a reduced genome amongst a multipartite beetle microbiome.</title>
        <authorList>
            <person name="Waterworth S.C."/>
            <person name="Florez L.V."/>
            <person name="Rees E.R."/>
            <person name="Hertweck C."/>
            <person name="Kaltenpoth M."/>
            <person name="Kwan J.C."/>
        </authorList>
    </citation>
    <scope>NUCLEOTIDE SEQUENCE [LARGE SCALE GENOMIC DNA]</scope>
</reference>
<evidence type="ECO:0000313" key="2">
    <source>
        <dbReference type="Proteomes" id="UP000490535"/>
    </source>
</evidence>
<sequence length="253" mass="29447">MNNVLEDNKWWDLRNVESGECFKFESYDTATDSFKVVDSKYKFKIKSKGRIIKNPNGPLKLEIFRENSHRYQINGYPVPFFGKGGVSKLSHLNINLPGCTGKILEKNLDISYYGLVLIGRGTSNDSNYYKRLGDISFIKDDYQYSLKNLLLIDGNINEDIRRLNFLSKFKEEEWEKSIGAKLVIVDNIIALEAADEFYPESDIIVTFNRAGSEESIEMIRNWILQKQRYYCDIENKNADFFSQSILLRLLVRK</sequence>
<dbReference type="Proteomes" id="UP000490535">
    <property type="component" value="Unassembled WGS sequence"/>
</dbReference>
<organism evidence="1 2">
    <name type="scientific">Acinetobacter bereziniae</name>
    <name type="common">Acinetobacter genomosp. 10</name>
    <dbReference type="NCBI Taxonomy" id="106648"/>
    <lineage>
        <taxon>Bacteria</taxon>
        <taxon>Pseudomonadati</taxon>
        <taxon>Pseudomonadota</taxon>
        <taxon>Gammaproteobacteria</taxon>
        <taxon>Moraxellales</taxon>
        <taxon>Moraxellaceae</taxon>
        <taxon>Acinetobacter</taxon>
    </lineage>
</organism>
<proteinExistence type="predicted"/>
<protein>
    <submittedName>
        <fullName evidence="1">Uncharacterized protein</fullName>
    </submittedName>
</protein>
<gene>
    <name evidence="1" type="ORF">GAK29_00563</name>
</gene>
<accession>A0A833PHM9</accession>
<evidence type="ECO:0000313" key="1">
    <source>
        <dbReference type="EMBL" id="KAF1027594.1"/>
    </source>
</evidence>
<dbReference type="EMBL" id="WNDP01000008">
    <property type="protein sequence ID" value="KAF1027594.1"/>
    <property type="molecule type" value="Genomic_DNA"/>
</dbReference>